<feature type="signal peptide" evidence="1">
    <location>
        <begin position="1"/>
        <end position="25"/>
    </location>
</feature>
<dbReference type="CDD" id="cd23451">
    <property type="entry name" value="beta-trefoil_Ricin_laminarinase"/>
    <property type="match status" value="1"/>
</dbReference>
<protein>
    <submittedName>
        <fullName evidence="3">GH92 family glycosyl hydrolase</fullName>
        <ecNumber evidence="3">3.2.1.-</ecNumber>
    </submittedName>
</protein>
<evidence type="ECO:0000256" key="1">
    <source>
        <dbReference type="SAM" id="SignalP"/>
    </source>
</evidence>
<evidence type="ECO:0000259" key="2">
    <source>
        <dbReference type="PROSITE" id="PS50022"/>
    </source>
</evidence>
<dbReference type="InterPro" id="IPR014718">
    <property type="entry name" value="GH-type_carb-bd"/>
</dbReference>
<dbReference type="Gene3D" id="1.20.1050.60">
    <property type="entry name" value="alpha-1,2-mannosidase"/>
    <property type="match status" value="1"/>
</dbReference>
<dbReference type="InterPro" id="IPR041371">
    <property type="entry name" value="GH92_N"/>
</dbReference>
<keyword evidence="3" id="KW-0326">Glycosidase</keyword>
<dbReference type="Gene3D" id="2.70.98.10">
    <property type="match status" value="1"/>
</dbReference>
<dbReference type="Pfam" id="PF17678">
    <property type="entry name" value="Glyco_hydro_92N"/>
    <property type="match status" value="1"/>
</dbReference>
<dbReference type="PROSITE" id="PS50022">
    <property type="entry name" value="FA58C_3"/>
    <property type="match status" value="1"/>
</dbReference>
<dbReference type="Gene3D" id="2.60.120.260">
    <property type="entry name" value="Galactose-binding domain-like"/>
    <property type="match status" value="1"/>
</dbReference>
<dbReference type="GO" id="GO:0016798">
    <property type="term" value="F:hydrolase activity, acting on glycosyl bonds"/>
    <property type="evidence" value="ECO:0007669"/>
    <property type="project" value="UniProtKB-KW"/>
</dbReference>
<dbReference type="Proteomes" id="UP001374803">
    <property type="component" value="Chromosome"/>
</dbReference>
<feature type="chain" id="PRO_5045938654" evidence="1">
    <location>
        <begin position="26"/>
        <end position="1044"/>
    </location>
</feature>
<proteinExistence type="predicted"/>
<dbReference type="InterPro" id="IPR000421">
    <property type="entry name" value="FA58C"/>
</dbReference>
<dbReference type="Gene3D" id="3.30.2080.10">
    <property type="entry name" value="GH92 mannosidase domain"/>
    <property type="match status" value="1"/>
</dbReference>
<dbReference type="SMART" id="SM00458">
    <property type="entry name" value="RICIN"/>
    <property type="match status" value="1"/>
</dbReference>
<dbReference type="EMBL" id="CP089983">
    <property type="protein sequence ID" value="WXB05754.1"/>
    <property type="molecule type" value="Genomic_DNA"/>
</dbReference>
<name>A0ABZ2L473_9BACT</name>
<dbReference type="Pfam" id="PF07971">
    <property type="entry name" value="Glyco_hydro_92"/>
    <property type="match status" value="1"/>
</dbReference>
<dbReference type="SUPFAM" id="SSF49785">
    <property type="entry name" value="Galactose-binding domain-like"/>
    <property type="match status" value="1"/>
</dbReference>
<dbReference type="SUPFAM" id="SSF50370">
    <property type="entry name" value="Ricin B-like lectins"/>
    <property type="match status" value="1"/>
</dbReference>
<accession>A0ABZ2L473</accession>
<dbReference type="InterPro" id="IPR035992">
    <property type="entry name" value="Ricin_B-like_lectins"/>
</dbReference>
<dbReference type="InterPro" id="IPR050883">
    <property type="entry name" value="PNGase"/>
</dbReference>
<gene>
    <name evidence="3" type="ORF">LVJ94_00555</name>
</gene>
<dbReference type="NCBIfam" id="TIGR01180">
    <property type="entry name" value="aman2_put"/>
    <property type="match status" value="1"/>
</dbReference>
<dbReference type="PANTHER" id="PTHR12143:SF39">
    <property type="entry name" value="SECRETED PROTEIN"/>
    <property type="match status" value="1"/>
</dbReference>
<keyword evidence="3" id="KW-0378">Hydrolase</keyword>
<feature type="domain" description="F5/8 type C" evidence="2">
    <location>
        <begin position="768"/>
        <end position="915"/>
    </location>
</feature>
<dbReference type="InterPro" id="IPR008979">
    <property type="entry name" value="Galactose-bd-like_sf"/>
</dbReference>
<dbReference type="Gene3D" id="2.80.10.50">
    <property type="match status" value="1"/>
</dbReference>
<dbReference type="Gene3D" id="1.20.1610.10">
    <property type="entry name" value="alpha-1,2-mannosidases domains"/>
    <property type="match status" value="1"/>
</dbReference>
<dbReference type="EC" id="3.2.1.-" evidence="3"/>
<dbReference type="Pfam" id="PF00754">
    <property type="entry name" value="F5_F8_type_C"/>
    <property type="match status" value="1"/>
</dbReference>
<dbReference type="InterPro" id="IPR008928">
    <property type="entry name" value="6-hairpin_glycosidase_sf"/>
</dbReference>
<dbReference type="PANTHER" id="PTHR12143">
    <property type="entry name" value="PEPTIDE N-GLYCANASE PNGASE -RELATED"/>
    <property type="match status" value="1"/>
</dbReference>
<keyword evidence="4" id="KW-1185">Reference proteome</keyword>
<dbReference type="RefSeq" id="WP_394835401.1">
    <property type="nucleotide sequence ID" value="NZ_CP089929.1"/>
</dbReference>
<keyword evidence="1" id="KW-0732">Signal</keyword>
<organism evidence="3 4">
    <name type="scientific">Pendulispora rubella</name>
    <dbReference type="NCBI Taxonomy" id="2741070"/>
    <lineage>
        <taxon>Bacteria</taxon>
        <taxon>Pseudomonadati</taxon>
        <taxon>Myxococcota</taxon>
        <taxon>Myxococcia</taxon>
        <taxon>Myxococcales</taxon>
        <taxon>Sorangiineae</taxon>
        <taxon>Pendulisporaceae</taxon>
        <taxon>Pendulispora</taxon>
    </lineage>
</organism>
<dbReference type="PROSITE" id="PS50231">
    <property type="entry name" value="RICIN_B_LECTIN"/>
    <property type="match status" value="1"/>
</dbReference>
<sequence>MPNLPFSRTTLSAALLAACVPACSAGDDAPNDGPQSTASASADVAAVNLTQYVNPFIGTDPGTTPLPPTSGESTGNDYPGPAMPFGMVQFSPDTRVGSATGYRYSDTSIQDFSLTHFAGAGCDNNQDIQILPITGAVSTSPGTNWTSYASGYTKANEAAAPGYYKTRLDKYSTNVEITASTRTGFGKLTFPATNQARLLVNTSRSATGSRSGAVNISGSTVTGQVTSGNFCGSGHTFPIYFAIQFDRAPTGFGTWNGGTVSAGSASTSGTNTGAYVTFDTSSAATVQFKVAISFVSTANAQQNLNTEIPNWDFNAVRTNADTAWNNLLNRIQVSGGSNDDLQKFYTALYHVFQSPSVSSDVNGQYKGFDNAVHTASGMTVYQNYSGWDIYRSWAALMGLVAPDVMNDVVKSMVLDGQQGGLLPKWSNQTVEDFIMTGDPGPIIVASAYAFGARNFDTAAALALMAKASNGGTMQGSAIRGRQAELVQNGFIAGNASDSLEYSASDFAVATFAKSLGDSNLYNTHISRAQWWFNVFSTESSYINTRNSDKSWKLPLNPGSDSDYTEGSAAQYTWMITYNFASLIDLMGGPETAVQRLNHHFTRVNEGHNTPYFWIGNEPEHGVPWAYNFARYPAGASSAVRRIMSEAFHTGAGGLPGNDDLGATSAWYIWAALGMYPAIPGADVLALHGPTFNSITIQRAAGNIQINGGGASQYVQGMQLNGAAQNRSYLRYSDIASGGTISYTMGTSPSGTWGTGAGDVPPSFNDGWTAPPKALNLGPNLARGKAASGSTPCAAAESADKAFDGALVNNSKWCSTQANSFLQVDLGSAQNVSSVVIKHSGLGGETTGWNTGGFNIQTSLDNANWTTVATVTGNRSSRTFHPFAARQARYVRLNVTTPENTGGTAARIYEFEVYGSAIPTGAVTGLASKCVDVNQSSQTNGTKVQLYDCNTSGAQQWSLPGDGTARALGKCLDVTTSGTANGTKVQLWDCNASGAQQWVAGANGSLRNPQSGRCLDVPNGATENGTQLQIYDCNGSAPQQWALPH</sequence>
<dbReference type="InterPro" id="IPR012939">
    <property type="entry name" value="Glyco_hydro_92"/>
</dbReference>
<dbReference type="SUPFAM" id="SSF48208">
    <property type="entry name" value="Six-hairpin glycosidases"/>
    <property type="match status" value="1"/>
</dbReference>
<evidence type="ECO:0000313" key="4">
    <source>
        <dbReference type="Proteomes" id="UP001374803"/>
    </source>
</evidence>
<evidence type="ECO:0000313" key="3">
    <source>
        <dbReference type="EMBL" id="WXB05754.1"/>
    </source>
</evidence>
<dbReference type="InterPro" id="IPR000772">
    <property type="entry name" value="Ricin_B_lectin"/>
</dbReference>
<dbReference type="Pfam" id="PF00652">
    <property type="entry name" value="Ricin_B_lectin"/>
    <property type="match status" value="1"/>
</dbReference>
<dbReference type="InterPro" id="IPR005887">
    <property type="entry name" value="GH92_a_mannosidase_put"/>
</dbReference>
<reference evidence="3" key="1">
    <citation type="submission" date="2021-12" db="EMBL/GenBank/DDBJ databases">
        <title>Discovery of the Pendulisporaceae a myxobacterial family with distinct sporulation behavior and unique specialized metabolism.</title>
        <authorList>
            <person name="Garcia R."/>
            <person name="Popoff A."/>
            <person name="Bader C.D."/>
            <person name="Loehr J."/>
            <person name="Walesch S."/>
            <person name="Walt C."/>
            <person name="Boldt J."/>
            <person name="Bunk B."/>
            <person name="Haeckl F.J.F.P.J."/>
            <person name="Gunesch A.P."/>
            <person name="Birkelbach J."/>
            <person name="Nuebel U."/>
            <person name="Pietschmann T."/>
            <person name="Bach T."/>
            <person name="Mueller R."/>
        </authorList>
    </citation>
    <scope>NUCLEOTIDE SEQUENCE</scope>
    <source>
        <strain evidence="3">MSr11367</strain>
    </source>
</reference>